<evidence type="ECO:0000313" key="2">
    <source>
        <dbReference type="EMBL" id="MFC0565095.1"/>
    </source>
</evidence>
<dbReference type="InterPro" id="IPR002514">
    <property type="entry name" value="Transposase_8"/>
</dbReference>
<name>A0ABV6NWG2_9ACTN</name>
<dbReference type="InterPro" id="IPR009057">
    <property type="entry name" value="Homeodomain-like_sf"/>
</dbReference>
<proteinExistence type="predicted"/>
<protein>
    <submittedName>
        <fullName evidence="2">Transposase</fullName>
    </submittedName>
</protein>
<sequence>MAETRRQFDPEFRAGAVRIVRETGKSIAQVSDPGINDGTLANWVKKDRETRGEAAAGQLAEDERA</sequence>
<comment type="caution">
    <text evidence="2">The sequence shown here is derived from an EMBL/GenBank/DDBJ whole genome shotgun (WGS) entry which is preliminary data.</text>
</comment>
<dbReference type="SUPFAM" id="SSF46689">
    <property type="entry name" value="Homeodomain-like"/>
    <property type="match status" value="1"/>
</dbReference>
<evidence type="ECO:0000256" key="1">
    <source>
        <dbReference type="SAM" id="MobiDB-lite"/>
    </source>
</evidence>
<gene>
    <name evidence="2" type="ORF">ACFFHU_13240</name>
</gene>
<keyword evidence="3" id="KW-1185">Reference proteome</keyword>
<reference evidence="2 3" key="1">
    <citation type="submission" date="2024-09" db="EMBL/GenBank/DDBJ databases">
        <authorList>
            <person name="Sun Q."/>
            <person name="Mori K."/>
        </authorList>
    </citation>
    <scope>NUCLEOTIDE SEQUENCE [LARGE SCALE GENOMIC DNA]</scope>
    <source>
        <strain evidence="2 3">TBRC 2205</strain>
    </source>
</reference>
<evidence type="ECO:0000313" key="3">
    <source>
        <dbReference type="Proteomes" id="UP001589894"/>
    </source>
</evidence>
<dbReference type="RefSeq" id="WP_377338628.1">
    <property type="nucleotide sequence ID" value="NZ_JBHLUE010000011.1"/>
</dbReference>
<dbReference type="Pfam" id="PF01527">
    <property type="entry name" value="HTH_Tnp_1"/>
    <property type="match status" value="1"/>
</dbReference>
<feature type="region of interest" description="Disordered" evidence="1">
    <location>
        <begin position="30"/>
        <end position="65"/>
    </location>
</feature>
<dbReference type="Proteomes" id="UP001589894">
    <property type="component" value="Unassembled WGS sequence"/>
</dbReference>
<organism evidence="2 3">
    <name type="scientific">Plantactinospora siamensis</name>
    <dbReference type="NCBI Taxonomy" id="555372"/>
    <lineage>
        <taxon>Bacteria</taxon>
        <taxon>Bacillati</taxon>
        <taxon>Actinomycetota</taxon>
        <taxon>Actinomycetes</taxon>
        <taxon>Micromonosporales</taxon>
        <taxon>Micromonosporaceae</taxon>
        <taxon>Plantactinospora</taxon>
    </lineage>
</organism>
<dbReference type="Gene3D" id="1.10.10.60">
    <property type="entry name" value="Homeodomain-like"/>
    <property type="match status" value="1"/>
</dbReference>
<dbReference type="EMBL" id="JBHLUE010000011">
    <property type="protein sequence ID" value="MFC0565095.1"/>
    <property type="molecule type" value="Genomic_DNA"/>
</dbReference>
<accession>A0ABV6NWG2</accession>